<dbReference type="Pfam" id="PF08659">
    <property type="entry name" value="KR"/>
    <property type="match status" value="1"/>
</dbReference>
<gene>
    <name evidence="7" type="ORF">OGM63_26285</name>
</gene>
<dbReference type="Pfam" id="PF00668">
    <property type="entry name" value="Condensation"/>
    <property type="match status" value="1"/>
</dbReference>
<keyword evidence="3" id="KW-0597">Phosphoprotein</keyword>
<dbReference type="InterPro" id="IPR001242">
    <property type="entry name" value="Condensation_dom"/>
</dbReference>
<dbReference type="InterPro" id="IPR057326">
    <property type="entry name" value="KR_dom"/>
</dbReference>
<evidence type="ECO:0000259" key="6">
    <source>
        <dbReference type="PROSITE" id="PS52004"/>
    </source>
</evidence>
<dbReference type="InterPro" id="IPR050091">
    <property type="entry name" value="PKS_NRPS_Biosynth_Enz"/>
</dbReference>
<dbReference type="PANTHER" id="PTHR43775">
    <property type="entry name" value="FATTY ACID SYNTHASE"/>
    <property type="match status" value="1"/>
</dbReference>
<dbReference type="InterPro" id="IPR016036">
    <property type="entry name" value="Malonyl_transacylase_ACP-bd"/>
</dbReference>
<dbReference type="SMART" id="SM00827">
    <property type="entry name" value="PKS_AT"/>
    <property type="match status" value="1"/>
</dbReference>
<dbReference type="SMART" id="SM00822">
    <property type="entry name" value="PKS_KR"/>
    <property type="match status" value="1"/>
</dbReference>
<dbReference type="SUPFAM" id="SSF53901">
    <property type="entry name" value="Thiolase-like"/>
    <property type="match status" value="1"/>
</dbReference>
<organism evidence="7 8">
    <name type="scientific">Plectonema radiosum NIES-515</name>
    <dbReference type="NCBI Taxonomy" id="2986073"/>
    <lineage>
        <taxon>Bacteria</taxon>
        <taxon>Bacillati</taxon>
        <taxon>Cyanobacteriota</taxon>
        <taxon>Cyanophyceae</taxon>
        <taxon>Oscillatoriophycideae</taxon>
        <taxon>Oscillatoriales</taxon>
        <taxon>Microcoleaceae</taxon>
        <taxon>Plectonema</taxon>
    </lineage>
</organism>
<evidence type="ECO:0000313" key="7">
    <source>
        <dbReference type="EMBL" id="MCV3216972.1"/>
    </source>
</evidence>
<dbReference type="Gene3D" id="3.30.559.10">
    <property type="entry name" value="Chloramphenicol acetyltransferase-like domain"/>
    <property type="match status" value="1"/>
</dbReference>
<dbReference type="PROSITE" id="PS00606">
    <property type="entry name" value="KS3_1"/>
    <property type="match status" value="1"/>
</dbReference>
<dbReference type="CDD" id="cd19531">
    <property type="entry name" value="LCL_NRPS-like"/>
    <property type="match status" value="1"/>
</dbReference>
<dbReference type="SUPFAM" id="SSF55048">
    <property type="entry name" value="Probable ACP-binding domain of malonyl-CoA ACP transacylase"/>
    <property type="match status" value="1"/>
</dbReference>
<dbReference type="Pfam" id="PF00550">
    <property type="entry name" value="PP-binding"/>
    <property type="match status" value="1"/>
</dbReference>
<evidence type="ECO:0000256" key="3">
    <source>
        <dbReference type="ARBA" id="ARBA00022553"/>
    </source>
</evidence>
<dbReference type="InterPro" id="IPR023213">
    <property type="entry name" value="CAT-like_dom_sf"/>
</dbReference>
<dbReference type="Pfam" id="PF22621">
    <property type="entry name" value="CurL-like_PKS_C"/>
    <property type="match status" value="1"/>
</dbReference>
<evidence type="ECO:0000256" key="4">
    <source>
        <dbReference type="ARBA" id="ARBA00022679"/>
    </source>
</evidence>
<dbReference type="InterPro" id="IPR016035">
    <property type="entry name" value="Acyl_Trfase/lysoPLipase"/>
</dbReference>
<dbReference type="InterPro" id="IPR018201">
    <property type="entry name" value="Ketoacyl_synth_AS"/>
</dbReference>
<dbReference type="PROSITE" id="PS52004">
    <property type="entry name" value="KS3_2"/>
    <property type="match status" value="1"/>
</dbReference>
<dbReference type="Proteomes" id="UP001526143">
    <property type="component" value="Unassembled WGS sequence"/>
</dbReference>
<dbReference type="InterPro" id="IPR049490">
    <property type="entry name" value="C883_1060-like_KR_N"/>
</dbReference>
<dbReference type="Gene3D" id="3.40.366.10">
    <property type="entry name" value="Malonyl-Coenzyme A Acyl Carrier Protein, domain 2"/>
    <property type="match status" value="1"/>
</dbReference>
<feature type="domain" description="Ketosynthase family 3 (KS3)" evidence="6">
    <location>
        <begin position="3"/>
        <end position="428"/>
    </location>
</feature>
<evidence type="ECO:0000259" key="5">
    <source>
        <dbReference type="PROSITE" id="PS50075"/>
    </source>
</evidence>
<dbReference type="Pfam" id="PF21394">
    <property type="entry name" value="Beta-ketacyl_N"/>
    <property type="match status" value="1"/>
</dbReference>
<dbReference type="SUPFAM" id="SSF52151">
    <property type="entry name" value="FabD/lysophospholipase-like"/>
    <property type="match status" value="1"/>
</dbReference>
<dbReference type="RefSeq" id="WP_263748661.1">
    <property type="nucleotide sequence ID" value="NZ_JAOWRF010000371.1"/>
</dbReference>
<dbReference type="InterPro" id="IPR020806">
    <property type="entry name" value="PKS_PP-bd"/>
</dbReference>
<dbReference type="EMBL" id="JAOWRF010000371">
    <property type="protein sequence ID" value="MCV3216972.1"/>
    <property type="molecule type" value="Genomic_DNA"/>
</dbReference>
<dbReference type="InterPro" id="IPR009081">
    <property type="entry name" value="PP-bd_ACP"/>
</dbReference>
<dbReference type="SMART" id="SM00823">
    <property type="entry name" value="PKS_PP"/>
    <property type="match status" value="1"/>
</dbReference>
<dbReference type="SUPFAM" id="SSF52777">
    <property type="entry name" value="CoA-dependent acyltransferases"/>
    <property type="match status" value="2"/>
</dbReference>
<dbReference type="Gene3D" id="3.30.70.3290">
    <property type="match status" value="1"/>
</dbReference>
<dbReference type="InterPro" id="IPR013968">
    <property type="entry name" value="PKS_KR"/>
</dbReference>
<dbReference type="Pfam" id="PF02801">
    <property type="entry name" value="Ketoacyl-synt_C"/>
    <property type="match status" value="1"/>
</dbReference>
<dbReference type="Pfam" id="PF00109">
    <property type="entry name" value="ketoacyl-synt"/>
    <property type="match status" value="1"/>
</dbReference>
<dbReference type="SUPFAM" id="SSF51735">
    <property type="entry name" value="NAD(P)-binding Rossmann-fold domains"/>
    <property type="match status" value="2"/>
</dbReference>
<dbReference type="InterPro" id="IPR036291">
    <property type="entry name" value="NAD(P)-bd_dom_sf"/>
</dbReference>
<evidence type="ECO:0000313" key="8">
    <source>
        <dbReference type="Proteomes" id="UP001526143"/>
    </source>
</evidence>
<keyword evidence="2" id="KW-0596">Phosphopantetheine</keyword>
<dbReference type="CDD" id="cd00833">
    <property type="entry name" value="PKS"/>
    <property type="match status" value="1"/>
</dbReference>
<proteinExistence type="predicted"/>
<dbReference type="Gene3D" id="3.30.559.30">
    <property type="entry name" value="Nonribosomal peptide synthetase, condensation domain"/>
    <property type="match status" value="1"/>
</dbReference>
<dbReference type="PROSITE" id="PS50075">
    <property type="entry name" value="CARRIER"/>
    <property type="match status" value="1"/>
</dbReference>
<protein>
    <submittedName>
        <fullName evidence="7">Condensation domain-containing protein</fullName>
    </submittedName>
</protein>
<dbReference type="SUPFAM" id="SSF47336">
    <property type="entry name" value="ACP-like"/>
    <property type="match status" value="1"/>
</dbReference>
<dbReference type="InterPro" id="IPR001227">
    <property type="entry name" value="Ac_transferase_dom_sf"/>
</dbReference>
<dbReference type="InterPro" id="IPR014030">
    <property type="entry name" value="Ketoacyl_synth_N"/>
</dbReference>
<name>A0ABT3B6G0_9CYAN</name>
<evidence type="ECO:0000256" key="1">
    <source>
        <dbReference type="ARBA" id="ARBA00001957"/>
    </source>
</evidence>
<feature type="domain" description="Carrier" evidence="5">
    <location>
        <begin position="1433"/>
        <end position="1508"/>
    </location>
</feature>
<comment type="cofactor">
    <cofactor evidence="1">
        <name>pantetheine 4'-phosphate</name>
        <dbReference type="ChEBI" id="CHEBI:47942"/>
    </cofactor>
</comment>
<keyword evidence="4" id="KW-0808">Transferase</keyword>
<keyword evidence="8" id="KW-1185">Reference proteome</keyword>
<accession>A0ABT3B6G0</accession>
<comment type="caution">
    <text evidence="7">The sequence shown here is derived from an EMBL/GenBank/DDBJ whole genome shotgun (WGS) entry which is preliminary data.</text>
</comment>
<sequence>MNDSNIAIIGMSCRFPGANSIKIFWENLRSGVESISYFSDEEILAENVDPALLSNPNYVKSSMIVSDIDLFDAAFFGFTPREAETTDPQHRLFLECAQEALEMAGYDPNAYKGAIGVYAGANTSHYLLHNLYPNDNLRESIGDYQLNLFNDRENLPTKTAYKLNLKGPALNVQTACSTSLVAIHLACQSLLNGECDMALAGGVSIFIPQKIGYLYQEGMILSPDGHCHAFDAKAKGTVSGDGVGIVVLKTLEDALADGDTIHAIIKGSAVNNDGSAKVGYTAPGEEGQTKAVREAHVIAGVEPETVTYVETHGTGTVLGDPIEIAALTRGFQTQARGFCAIGSVKTNIGHTGPVAGVAGLIKTVLALKHKQIPPSLHFEVPNPQIDFANSPFYVNTQLSEWKRNGTPRRAGVSSFGIGGTNAHVILEEAPAITPSSQSRSWQLLLLSAKTPSALDVATSNLAKYLQQNPNINLADVAYTLQMGRQAFSHRRMVLVKDIEEATNALSSLDSQHLATNYQESKERPIVFMFPGQGAQYVNMAKDLYEGELTFREQVDTCAEILKPYLGLDLRKLLYPNPEQNNEATQRLEQTAITQPALFVIEYAFAKLLLEWGVQPQAMVGHSIGEYVAACLAGVFSLEDALLLVATRGQLIQQLPSGAMLAVLLPPNKVEFLLGEDLSLATVNTFSRCVVSGTKAAVAALQQRLEEQGVECRLLKVSHAFHSGMMEPILAAFTEQVRKVNLQPPKIPYLSNVTGTWITAAEATDPAYWAKHLRQTVRFADGMQLLLQEPAQLLLEVGPGRTLASLARQNPAYNRQTILTLLRHPQEKQSDVVFLLETVGRLWLAGGTVDWSKFYTHERRQRLPLPTYPFERQRYWIAPPNKTISPVSSGKLLKKPDIADWFYVPLWKQSISSSLFSGINLPPQCWLLFVDQSGLGDQLAKRLEQAGQDVVTVRIGTHFTQLNERDYALNPQHPQDYNALLNQLSVQAKSPQVICHLWSVTETEETGLTVDQIQQYGFYSLLYLAQALGDHSAHFSDPIQLTVVSNQLQKVTGEEQLCPEKATLLGLVKVIPQEYPNLSCRSVDVVVPQLASGRDQLLQQLQLEFNTKSDEQVLAYRGSYRWVQTFEPVRLEKSVEGKPRLRLRGVYLITGGLGGIGLVLAEYLAKTVQARLILIGRKAFPERDEWEQWLATHDTQDKISGKIMKLQTLEALGAEVMVKSADVANIEQMQAAIAQASKRFGEIHGVIHAAGIAGGGIIQLKTPETAASVLDPKVKGTRVLDVIFKNAKLDFFVLCSSLTSILSEIGQVDYCAANSFLDAFAHHSTSRDNITTSINWCTWQEVGMAVNTAVPLSLKELREESLSTGILPQEGTDAFSRILSNPLAQFAVSTQDLQAIIAENDNLAEITAPLEDSNQNHLSESKHPRPNLPNAYVAPSKETEQTIALIWQQSLGIEQIGIHDNFFNLGGDSLLVTQVIFRIQQHLSVAIPARSLFENPTIASLAEYIEASITTHKQDIGNNEQAIANDFTSQGESSQNGQSLLGTKTSEETWYPLSYTQQQFILPETATEKALVHDGRLFSIRSQVNIPALRRACQALINRHDGLRIRLALHNGVLMQQVLPEQEIPFEVIDASDWSVEQLTQQVEDIWRRRFDLRRSPPIRIHLLTRAPEEYILVLVIHHIVTDAWSNQIIQEELPILYQAEVTGVEASLPIIPWSFTHYLRWQTEMLSGAEGEQLWKYWQEQLSGTIPILNLPTDRPRPPVMSHRGAGYEISLSRDLIQQLKNLVQMNEATLYVLIQAAFQLLLHSISGQQDILVGTVTNNRVRSELDRIVGGLVHVAILRSLLSGNPTFIQYLSQVRENVLNVLAHQGYPLKLLAERLQVQKDPSRPPIVQVTLNYIQVTKVKERTGQNGTDSTSAAGFDQLKLEQCEIPLPQFGNWEDYFGLGIIEDKDSLSGIIKYNTDVFEETTIARIVKSFQKLLWDILANPEQPILELLEGISPHWR</sequence>
<dbReference type="InterPro" id="IPR016039">
    <property type="entry name" value="Thiolase-like"/>
</dbReference>
<dbReference type="SMART" id="SM00825">
    <property type="entry name" value="PKS_KS"/>
    <property type="match status" value="1"/>
</dbReference>
<dbReference type="Gene3D" id="3.30.70.250">
    <property type="entry name" value="Malonyl-CoA ACP transacylase, ACP-binding"/>
    <property type="match status" value="1"/>
</dbReference>
<dbReference type="Gene3D" id="3.40.50.720">
    <property type="entry name" value="NAD(P)-binding Rossmann-like Domain"/>
    <property type="match status" value="1"/>
</dbReference>
<dbReference type="CDD" id="cd08953">
    <property type="entry name" value="KR_2_SDR_x"/>
    <property type="match status" value="1"/>
</dbReference>
<dbReference type="PANTHER" id="PTHR43775:SF51">
    <property type="entry name" value="INACTIVE PHENOLPHTHIOCEROL SYNTHESIS POLYKETIDE SYNTHASE TYPE I PKS1-RELATED"/>
    <property type="match status" value="1"/>
</dbReference>
<dbReference type="InterPro" id="IPR036736">
    <property type="entry name" value="ACP-like_sf"/>
</dbReference>
<dbReference type="InterPro" id="IPR014031">
    <property type="entry name" value="Ketoacyl_synth_C"/>
</dbReference>
<dbReference type="InterPro" id="IPR020841">
    <property type="entry name" value="PKS_Beta-ketoAc_synthase_dom"/>
</dbReference>
<reference evidence="7 8" key="1">
    <citation type="submission" date="2022-10" db="EMBL/GenBank/DDBJ databases">
        <title>Identification of biosynthetic pathway for the production of the potent trypsin inhibitor radiosumin.</title>
        <authorList>
            <person name="Fewer D.P."/>
            <person name="Delbaje E."/>
            <person name="Ouyang X."/>
            <person name="Agostino P.D."/>
            <person name="Wahlsten M."/>
            <person name="Jokela J."/>
            <person name="Permi P."/>
            <person name="Haapaniemi E."/>
            <person name="Koistinen H."/>
        </authorList>
    </citation>
    <scope>NUCLEOTIDE SEQUENCE [LARGE SCALE GENOMIC DNA]</scope>
    <source>
        <strain evidence="7 8">NIES-515</strain>
    </source>
</reference>
<dbReference type="InterPro" id="IPR014043">
    <property type="entry name" value="Acyl_transferase_dom"/>
</dbReference>
<evidence type="ECO:0000256" key="2">
    <source>
        <dbReference type="ARBA" id="ARBA00022450"/>
    </source>
</evidence>
<dbReference type="Gene3D" id="1.10.1200.10">
    <property type="entry name" value="ACP-like"/>
    <property type="match status" value="1"/>
</dbReference>
<dbReference type="Gene3D" id="3.40.47.10">
    <property type="match status" value="1"/>
</dbReference>
<dbReference type="Pfam" id="PF00698">
    <property type="entry name" value="Acyl_transf_1"/>
    <property type="match status" value="1"/>
</dbReference>